<evidence type="ECO:0000313" key="2">
    <source>
        <dbReference type="Proteomes" id="UP000186391"/>
    </source>
</evidence>
<dbReference type="EMBL" id="MRCA01000029">
    <property type="protein sequence ID" value="OKH10855.1"/>
    <property type="molecule type" value="Genomic_DNA"/>
</dbReference>
<evidence type="ECO:0000313" key="1">
    <source>
        <dbReference type="EMBL" id="OKH10855.1"/>
    </source>
</evidence>
<keyword evidence="2" id="KW-1185">Reference proteome</keyword>
<protein>
    <submittedName>
        <fullName evidence="1">Uncharacterized protein</fullName>
    </submittedName>
</protein>
<sequence length="68" mass="8081">MNRDRSRKLFCLCHIDFEIVYVICQDNLKHYLDLVAVIKMQHDGLSHLSKHSLPFSNQYFCPISANKW</sequence>
<proteinExistence type="predicted"/>
<organism evidence="1 2">
    <name type="scientific">Fischerella major NIES-592</name>
    <dbReference type="NCBI Taxonomy" id="210994"/>
    <lineage>
        <taxon>Bacteria</taxon>
        <taxon>Bacillati</taxon>
        <taxon>Cyanobacteriota</taxon>
        <taxon>Cyanophyceae</taxon>
        <taxon>Nostocales</taxon>
        <taxon>Hapalosiphonaceae</taxon>
        <taxon>Fischerella</taxon>
    </lineage>
</organism>
<comment type="caution">
    <text evidence="1">The sequence shown here is derived from an EMBL/GenBank/DDBJ whole genome shotgun (WGS) entry which is preliminary data.</text>
</comment>
<name>A0A1U7GSQ2_9CYAN</name>
<dbReference type="AlphaFoldDB" id="A0A1U7GSQ2"/>
<dbReference type="Proteomes" id="UP000186391">
    <property type="component" value="Unassembled WGS sequence"/>
</dbReference>
<reference evidence="1 2" key="1">
    <citation type="submission" date="2016-11" db="EMBL/GenBank/DDBJ databases">
        <title>Draft Genome Sequences of Nine Cyanobacterial Strains from Diverse Habitats.</title>
        <authorList>
            <person name="Zhu T."/>
            <person name="Hou S."/>
            <person name="Lu X."/>
            <person name="Hess W.R."/>
        </authorList>
    </citation>
    <scope>NUCLEOTIDE SEQUENCE [LARGE SCALE GENOMIC DNA]</scope>
    <source>
        <strain evidence="1 2">NIES-592</strain>
    </source>
</reference>
<gene>
    <name evidence="1" type="ORF">NIES592_23770</name>
</gene>
<accession>A0A1U7GSQ2</accession>